<dbReference type="SMART" id="SM00245">
    <property type="entry name" value="TSPc"/>
    <property type="match status" value="1"/>
</dbReference>
<protein>
    <recommendedName>
        <fullName evidence="2">Tail specific protease domain-containing protein</fullName>
    </recommendedName>
</protein>
<organism evidence="3 4">
    <name type="scientific">Neolewinella lacunae</name>
    <dbReference type="NCBI Taxonomy" id="1517758"/>
    <lineage>
        <taxon>Bacteria</taxon>
        <taxon>Pseudomonadati</taxon>
        <taxon>Bacteroidota</taxon>
        <taxon>Saprospiria</taxon>
        <taxon>Saprospirales</taxon>
        <taxon>Lewinellaceae</taxon>
        <taxon>Neolewinella</taxon>
    </lineage>
</organism>
<evidence type="ECO:0000313" key="3">
    <source>
        <dbReference type="EMBL" id="MBC6993991.1"/>
    </source>
</evidence>
<dbReference type="SUPFAM" id="SSF52096">
    <property type="entry name" value="ClpP/crotonase"/>
    <property type="match status" value="1"/>
</dbReference>
<dbReference type="InterPro" id="IPR005151">
    <property type="entry name" value="Tail-specific_protease"/>
</dbReference>
<keyword evidence="1" id="KW-0732">Signal</keyword>
<name>A0A923PLQ7_9BACT</name>
<feature type="chain" id="PRO_5038001204" description="Tail specific protease domain-containing protein" evidence="1">
    <location>
        <begin position="21"/>
        <end position="472"/>
    </location>
</feature>
<dbReference type="Gene3D" id="3.90.226.10">
    <property type="entry name" value="2-enoyl-CoA Hydratase, Chain A, domain 1"/>
    <property type="match status" value="1"/>
</dbReference>
<accession>A0A923PLQ7</accession>
<keyword evidence="4" id="KW-1185">Reference proteome</keyword>
<gene>
    <name evidence="3" type="ORF">H9S92_07450</name>
</gene>
<dbReference type="GO" id="GO:0006508">
    <property type="term" value="P:proteolysis"/>
    <property type="evidence" value="ECO:0007669"/>
    <property type="project" value="InterPro"/>
</dbReference>
<comment type="caution">
    <text evidence="3">The sequence shown here is derived from an EMBL/GenBank/DDBJ whole genome shotgun (WGS) entry which is preliminary data.</text>
</comment>
<dbReference type="AlphaFoldDB" id="A0A923PLQ7"/>
<dbReference type="Pfam" id="PF03572">
    <property type="entry name" value="Peptidase_S41"/>
    <property type="match status" value="1"/>
</dbReference>
<dbReference type="EMBL" id="JACSIT010000085">
    <property type="protein sequence ID" value="MBC6993991.1"/>
    <property type="molecule type" value="Genomic_DNA"/>
</dbReference>
<feature type="domain" description="Tail specific protease" evidence="2">
    <location>
        <begin position="206"/>
        <end position="450"/>
    </location>
</feature>
<dbReference type="PANTHER" id="PTHR32060">
    <property type="entry name" value="TAIL-SPECIFIC PROTEASE"/>
    <property type="match status" value="1"/>
</dbReference>
<dbReference type="Proteomes" id="UP000650081">
    <property type="component" value="Unassembled WGS sequence"/>
</dbReference>
<dbReference type="GO" id="GO:0007165">
    <property type="term" value="P:signal transduction"/>
    <property type="evidence" value="ECO:0007669"/>
    <property type="project" value="TreeGrafter"/>
</dbReference>
<dbReference type="InterPro" id="IPR029045">
    <property type="entry name" value="ClpP/crotonase-like_dom_sf"/>
</dbReference>
<dbReference type="GO" id="GO:0008236">
    <property type="term" value="F:serine-type peptidase activity"/>
    <property type="evidence" value="ECO:0007669"/>
    <property type="project" value="InterPro"/>
</dbReference>
<dbReference type="RefSeq" id="WP_187466085.1">
    <property type="nucleotide sequence ID" value="NZ_JACSIT010000085.1"/>
</dbReference>
<feature type="signal peptide" evidence="1">
    <location>
        <begin position="1"/>
        <end position="20"/>
    </location>
</feature>
<proteinExistence type="predicted"/>
<dbReference type="GO" id="GO:0004175">
    <property type="term" value="F:endopeptidase activity"/>
    <property type="evidence" value="ECO:0007669"/>
    <property type="project" value="TreeGrafter"/>
</dbReference>
<dbReference type="GO" id="GO:0030288">
    <property type="term" value="C:outer membrane-bounded periplasmic space"/>
    <property type="evidence" value="ECO:0007669"/>
    <property type="project" value="TreeGrafter"/>
</dbReference>
<reference evidence="3" key="1">
    <citation type="submission" date="2020-08" db="EMBL/GenBank/DDBJ databases">
        <title>Lewinella bacteria from marine environments.</title>
        <authorList>
            <person name="Zhong Y."/>
        </authorList>
    </citation>
    <scope>NUCLEOTIDE SEQUENCE</scope>
    <source>
        <strain evidence="3">KCTC 42187</strain>
    </source>
</reference>
<sequence length="472" mass="51707">MLIRSLFFSLLTLSSLQAQRMLPSAAVPEMVDAIYTNIRDSHPACFTAEGRAKVDGARAQVQGTLERIRMADSLSMLAFTQLVTPLQEATQCGHLILDPYVDSLQSLAIRENRFALSLYQVESGEFVLRSGLKTTTDSLPPGTVITALEGQPVEELVADFAHFSGVNDQGNDAASRTVAARVLPHYWQKYYGLQRELSFEFLAADGSQEERTILPTHQPYVDVKKVKTPIAETLSLGFSDSGETGILTIRSFKTMEFTDGNYYRFISTAIDSLNKLGTQNLIIDIRDNTGGSSGRIEALYRYFSEVPFQFAAAALLTGPARATPEASQRDLKAYSSGAVSKRERRMQKGLTRYIKPHKPERRFKGEVIVLVNEISFSASGMFARYVQGSGRGKVVGQRTGASAGVTYGGSSKTDRTFIGPNQEYELRVNTIALELPHARPGNVEPDVLVPITAAGLRAGKDETLEVALGMLE</sequence>
<dbReference type="PANTHER" id="PTHR32060:SF30">
    <property type="entry name" value="CARBOXY-TERMINAL PROCESSING PROTEASE CTPA"/>
    <property type="match status" value="1"/>
</dbReference>
<evidence type="ECO:0000313" key="4">
    <source>
        <dbReference type="Proteomes" id="UP000650081"/>
    </source>
</evidence>
<evidence type="ECO:0000256" key="1">
    <source>
        <dbReference type="SAM" id="SignalP"/>
    </source>
</evidence>
<evidence type="ECO:0000259" key="2">
    <source>
        <dbReference type="SMART" id="SM00245"/>
    </source>
</evidence>